<dbReference type="EMBL" id="CP049740">
    <property type="protein sequence ID" value="QII81438.1"/>
    <property type="molecule type" value="Genomic_DNA"/>
</dbReference>
<reference evidence="1 2" key="1">
    <citation type="journal article" date="2017" name="Int. J. Syst. Evol. Microbiol.">
        <title>Jeotgalibaca porci sp. nov. and Jeotgalibaca arthritidis sp. nov., isolated from pigs, and emended description of the genus Jeotgalibaca.</title>
        <authorList>
            <person name="Zamora L."/>
            <person name="Perez-Sancho M."/>
            <person name="Dominguez L."/>
            <person name="Fernandez-Garayzabal J.F."/>
            <person name="Vela A.I."/>
        </authorList>
    </citation>
    <scope>NUCLEOTIDE SEQUENCE [LARGE SCALE GENOMIC DNA]</scope>
    <source>
        <strain evidence="1 2">CECT 9157</strain>
    </source>
</reference>
<protein>
    <recommendedName>
        <fullName evidence="3">Polymer-forming cytoskeletal protein</fullName>
    </recommendedName>
</protein>
<dbReference type="RefSeq" id="WP_166161066.1">
    <property type="nucleotide sequence ID" value="NZ_CP049740.1"/>
</dbReference>
<dbReference type="AlphaFoldDB" id="A0A6G7K860"/>
<name>A0A6G7K860_9LACT</name>
<proteinExistence type="predicted"/>
<keyword evidence="2" id="KW-1185">Reference proteome</keyword>
<evidence type="ECO:0000313" key="1">
    <source>
        <dbReference type="EMBL" id="QII81438.1"/>
    </source>
</evidence>
<dbReference type="KEGG" id="jar:G7057_02395"/>
<organism evidence="1 2">
    <name type="scientific">Jeotgalibaca arthritidis</name>
    <dbReference type="NCBI Taxonomy" id="1868794"/>
    <lineage>
        <taxon>Bacteria</taxon>
        <taxon>Bacillati</taxon>
        <taxon>Bacillota</taxon>
        <taxon>Bacilli</taxon>
        <taxon>Lactobacillales</taxon>
        <taxon>Carnobacteriaceae</taxon>
        <taxon>Jeotgalibaca</taxon>
    </lineage>
</organism>
<accession>A0A6G7K860</accession>
<dbReference type="Proteomes" id="UP000501451">
    <property type="component" value="Chromosome"/>
</dbReference>
<evidence type="ECO:0000313" key="2">
    <source>
        <dbReference type="Proteomes" id="UP000501451"/>
    </source>
</evidence>
<evidence type="ECO:0008006" key="3">
    <source>
        <dbReference type="Google" id="ProtNLM"/>
    </source>
</evidence>
<sequence>MKQHDKENDRSYLNNESGMTLVKEVTINNLGIINGVFLTDSSQVSYSGGNFNGPSEMVMIAPYAEVKLSSHYSIHGTIVAKTIKLNGQGTIEFNKEIDTSGFLMASGESVSPTLEDLIESGPIIETQGE</sequence>
<gene>
    <name evidence="1" type="ORF">G7057_02395</name>
</gene>